<feature type="compositionally biased region" description="Polar residues" evidence="1">
    <location>
        <begin position="535"/>
        <end position="546"/>
    </location>
</feature>
<sequence>MSVTVKRSLVPGRRILDEEHACAMAGYFIHNSYMDDKTIVEAEVTVDLMDDTMERRLRKEGKSDWEITEIRKRQNDERRAKADANLQKQAGGTDTFSDLLKVYNYRARPDENIEESDEEIATSSAAAIPKLPADQKRGDQILSSTPKNPNQTLRSLRALDISRVENSEASFNNSGFKQPILRASKKLFGDENDKSAASLQGTFTKSQSLQGTFTKNNKSGASLQGTFTKSSNTASLQGTFTKEPSSQSLQGTFTKENSSESLQGTFTKAADNEEDNDGTFVVKPAETSRNTSKTKLADREKRNISLASSLLESSMLNVADSPGAKLFVSRPKKLRPSTDKSQTIQMESIHEDEIAEQSGATSYASAVTEQDLTSDVSTRKSVNILEKVRDVPKIPQLRLDTKTPTRNYLKPTIASTQKSVHHKTPVSNQIPVNVSTPINNSFEQRNTSIHDRLSRQFEEVADEEEESVGATAVITQGEPVNVSQLSSTSEQRAALNSIERTLDVLNLGGAVGNVSYNDDDGGVEEEEEEEEQGPSRRNTSNQLLDESLATVNTPGIFVRNRGRRFQRNNMDATIEDNTFEEDPTPGSKVMVLGGRSLIKPQAADAGLRRSNRTRVKPLRPWLGEHAVYAHSPSGGKRLVGITEVEVTDRKMIKYKSMDPKVILERQCQEREKKKARAAERRRNLQAEHRRGVNLDTTQEDIVTSDDDE</sequence>
<feature type="region of interest" description="Disordered" evidence="1">
    <location>
        <begin position="668"/>
        <end position="708"/>
    </location>
</feature>
<keyword evidence="3" id="KW-1185">Reference proteome</keyword>
<accession>A0A9P1I792</accession>
<feature type="compositionally biased region" description="Polar residues" evidence="1">
    <location>
        <begin position="141"/>
        <end position="151"/>
    </location>
</feature>
<organism evidence="2 3">
    <name type="scientific">Caenorhabditis angaria</name>
    <dbReference type="NCBI Taxonomy" id="860376"/>
    <lineage>
        <taxon>Eukaryota</taxon>
        <taxon>Metazoa</taxon>
        <taxon>Ecdysozoa</taxon>
        <taxon>Nematoda</taxon>
        <taxon>Chromadorea</taxon>
        <taxon>Rhabditida</taxon>
        <taxon>Rhabditina</taxon>
        <taxon>Rhabditomorpha</taxon>
        <taxon>Rhabditoidea</taxon>
        <taxon>Rhabditidae</taxon>
        <taxon>Peloderinae</taxon>
        <taxon>Caenorhabditis</taxon>
    </lineage>
</organism>
<dbReference type="EMBL" id="CANHGI010000002">
    <property type="protein sequence ID" value="CAI5440807.1"/>
    <property type="molecule type" value="Genomic_DNA"/>
</dbReference>
<evidence type="ECO:0000313" key="2">
    <source>
        <dbReference type="EMBL" id="CAI5440807.1"/>
    </source>
</evidence>
<dbReference type="Proteomes" id="UP001152747">
    <property type="component" value="Unassembled WGS sequence"/>
</dbReference>
<comment type="caution">
    <text evidence="2">The sequence shown here is derived from an EMBL/GenBank/DDBJ whole genome shotgun (WGS) entry which is preliminary data.</text>
</comment>
<feature type="region of interest" description="Disordered" evidence="1">
    <location>
        <begin position="236"/>
        <end position="297"/>
    </location>
</feature>
<protein>
    <submittedName>
        <fullName evidence="2">Uncharacterized protein</fullName>
    </submittedName>
</protein>
<feature type="compositionally biased region" description="Polar residues" evidence="1">
    <location>
        <begin position="358"/>
        <end position="374"/>
    </location>
</feature>
<feature type="region of interest" description="Disordered" evidence="1">
    <location>
        <begin position="513"/>
        <end position="546"/>
    </location>
</feature>
<evidence type="ECO:0000313" key="3">
    <source>
        <dbReference type="Proteomes" id="UP001152747"/>
    </source>
</evidence>
<evidence type="ECO:0000256" key="1">
    <source>
        <dbReference type="SAM" id="MobiDB-lite"/>
    </source>
</evidence>
<dbReference type="OrthoDB" id="5847181at2759"/>
<dbReference type="AlphaFoldDB" id="A0A9P1I792"/>
<gene>
    <name evidence="2" type="ORF">CAMP_LOCUS3444</name>
</gene>
<name>A0A9P1I792_9PELO</name>
<feature type="compositionally biased region" description="Polar residues" evidence="1">
    <location>
        <begin position="236"/>
        <end position="266"/>
    </location>
</feature>
<feature type="compositionally biased region" description="Basic and acidic residues" evidence="1">
    <location>
        <begin position="668"/>
        <end position="692"/>
    </location>
</feature>
<proteinExistence type="predicted"/>
<feature type="region of interest" description="Disordered" evidence="1">
    <location>
        <begin position="113"/>
        <end position="151"/>
    </location>
</feature>
<feature type="region of interest" description="Disordered" evidence="1">
    <location>
        <begin position="355"/>
        <end position="374"/>
    </location>
</feature>
<feature type="compositionally biased region" description="Acidic residues" evidence="1">
    <location>
        <begin position="517"/>
        <end position="532"/>
    </location>
</feature>
<reference evidence="2" key="1">
    <citation type="submission" date="2022-11" db="EMBL/GenBank/DDBJ databases">
        <authorList>
            <person name="Kikuchi T."/>
        </authorList>
    </citation>
    <scope>NUCLEOTIDE SEQUENCE</scope>
    <source>
        <strain evidence="2">PS1010</strain>
    </source>
</reference>